<feature type="compositionally biased region" description="Pro residues" evidence="1">
    <location>
        <begin position="10"/>
        <end position="33"/>
    </location>
</feature>
<reference evidence="2 3" key="1">
    <citation type="submission" date="2019-03" db="EMBL/GenBank/DDBJ databases">
        <title>First draft genome of Liparis tanakae, snailfish: a comprehensive survey of snailfish specific genes.</title>
        <authorList>
            <person name="Kim W."/>
            <person name="Song I."/>
            <person name="Jeong J.-H."/>
            <person name="Kim D."/>
            <person name="Kim S."/>
            <person name="Ryu S."/>
            <person name="Song J.Y."/>
            <person name="Lee S.K."/>
        </authorList>
    </citation>
    <scope>NUCLEOTIDE SEQUENCE [LARGE SCALE GENOMIC DNA]</scope>
    <source>
        <tissue evidence="2">Muscle</tissue>
    </source>
</reference>
<evidence type="ECO:0000313" key="2">
    <source>
        <dbReference type="EMBL" id="TNN77666.1"/>
    </source>
</evidence>
<sequence length="104" mass="11088">MPPGITAAVPPGPPGPSPFSPPPLRPPAPPPTTVVPSRLCGSERIPHPGAVSVILDAVVQDLGFELGLSEGRSEKRRLYIHRLRAPPPAHISVRSYTYIHVKPN</sequence>
<dbReference type="AlphaFoldDB" id="A0A4Z2IIA8"/>
<keyword evidence="3" id="KW-1185">Reference proteome</keyword>
<evidence type="ECO:0000313" key="3">
    <source>
        <dbReference type="Proteomes" id="UP000314294"/>
    </source>
</evidence>
<name>A0A4Z2IIA8_9TELE</name>
<gene>
    <name evidence="2" type="ORF">EYF80_011964</name>
</gene>
<dbReference type="EMBL" id="SRLO01000080">
    <property type="protein sequence ID" value="TNN77666.1"/>
    <property type="molecule type" value="Genomic_DNA"/>
</dbReference>
<organism evidence="2 3">
    <name type="scientific">Liparis tanakae</name>
    <name type="common">Tanaka's snailfish</name>
    <dbReference type="NCBI Taxonomy" id="230148"/>
    <lineage>
        <taxon>Eukaryota</taxon>
        <taxon>Metazoa</taxon>
        <taxon>Chordata</taxon>
        <taxon>Craniata</taxon>
        <taxon>Vertebrata</taxon>
        <taxon>Euteleostomi</taxon>
        <taxon>Actinopterygii</taxon>
        <taxon>Neopterygii</taxon>
        <taxon>Teleostei</taxon>
        <taxon>Neoteleostei</taxon>
        <taxon>Acanthomorphata</taxon>
        <taxon>Eupercaria</taxon>
        <taxon>Perciformes</taxon>
        <taxon>Cottioidei</taxon>
        <taxon>Cottales</taxon>
        <taxon>Liparidae</taxon>
        <taxon>Liparis</taxon>
    </lineage>
</organism>
<dbReference type="Proteomes" id="UP000314294">
    <property type="component" value="Unassembled WGS sequence"/>
</dbReference>
<accession>A0A4Z2IIA8</accession>
<proteinExistence type="predicted"/>
<evidence type="ECO:0000256" key="1">
    <source>
        <dbReference type="SAM" id="MobiDB-lite"/>
    </source>
</evidence>
<comment type="caution">
    <text evidence="2">The sequence shown here is derived from an EMBL/GenBank/DDBJ whole genome shotgun (WGS) entry which is preliminary data.</text>
</comment>
<protein>
    <submittedName>
        <fullName evidence="2">Uncharacterized protein</fullName>
    </submittedName>
</protein>
<feature type="region of interest" description="Disordered" evidence="1">
    <location>
        <begin position="1"/>
        <end position="41"/>
    </location>
</feature>